<evidence type="ECO:0000256" key="6">
    <source>
        <dbReference type="ARBA" id="ARBA00022840"/>
    </source>
</evidence>
<evidence type="ECO:0000256" key="5">
    <source>
        <dbReference type="ARBA" id="ARBA00022777"/>
    </source>
</evidence>
<dbReference type="InterPro" id="IPR029056">
    <property type="entry name" value="Ribokinase-like"/>
</dbReference>
<keyword evidence="4" id="KW-0547">Nucleotide-binding</keyword>
<dbReference type="NCBIfam" id="TIGR00687">
    <property type="entry name" value="pyridox_kin"/>
    <property type="match status" value="1"/>
</dbReference>
<evidence type="ECO:0000256" key="3">
    <source>
        <dbReference type="ARBA" id="ARBA00022679"/>
    </source>
</evidence>
<dbReference type="GO" id="GO:0009443">
    <property type="term" value="P:pyridoxal 5'-phosphate salvage"/>
    <property type="evidence" value="ECO:0007669"/>
    <property type="project" value="InterPro"/>
</dbReference>
<dbReference type="CDD" id="cd01173">
    <property type="entry name" value="pyridoxal_pyridoxamine_kinase"/>
    <property type="match status" value="1"/>
</dbReference>
<accession>A0A9P8T679</accession>
<comment type="caution">
    <text evidence="8">The sequence shown here is derived from an EMBL/GenBank/DDBJ whole genome shotgun (WGS) entry which is preliminary data.</text>
</comment>
<protein>
    <recommendedName>
        <fullName evidence="2">pyridoxal kinase</fullName>
        <ecNumber evidence="2">2.7.1.35</ecNumber>
    </recommendedName>
</protein>
<comment type="similarity">
    <text evidence="1">Belongs to the pyridoxine kinase family.</text>
</comment>
<evidence type="ECO:0000256" key="4">
    <source>
        <dbReference type="ARBA" id="ARBA00022741"/>
    </source>
</evidence>
<keyword evidence="5" id="KW-0418">Kinase</keyword>
<reference evidence="8" key="1">
    <citation type="journal article" date="2021" name="Open Biol.">
        <title>Shared evolutionary footprints suggest mitochondrial oxidative damage underlies multiple complex I losses in fungi.</title>
        <authorList>
            <person name="Schikora-Tamarit M.A."/>
            <person name="Marcet-Houben M."/>
            <person name="Nosek J."/>
            <person name="Gabaldon T."/>
        </authorList>
    </citation>
    <scope>NUCLEOTIDE SEQUENCE</scope>
    <source>
        <strain evidence="8">CBS6341</strain>
    </source>
</reference>
<proteinExistence type="inferred from homology"/>
<evidence type="ECO:0000256" key="2">
    <source>
        <dbReference type="ARBA" id="ARBA00012104"/>
    </source>
</evidence>
<dbReference type="PANTHER" id="PTHR10534:SF2">
    <property type="entry name" value="PYRIDOXAL KINASE"/>
    <property type="match status" value="1"/>
</dbReference>
<dbReference type="GO" id="GO:0005829">
    <property type="term" value="C:cytosol"/>
    <property type="evidence" value="ECO:0007669"/>
    <property type="project" value="TreeGrafter"/>
</dbReference>
<evidence type="ECO:0000313" key="9">
    <source>
        <dbReference type="Proteomes" id="UP000769528"/>
    </source>
</evidence>
<reference evidence="8" key="2">
    <citation type="submission" date="2021-01" db="EMBL/GenBank/DDBJ databases">
        <authorList>
            <person name="Schikora-Tamarit M.A."/>
        </authorList>
    </citation>
    <scope>NUCLEOTIDE SEQUENCE</scope>
    <source>
        <strain evidence="8">CBS6341</strain>
    </source>
</reference>
<dbReference type="OrthoDB" id="2104723at2759"/>
<sequence>MTTDFNSRKLLSIQSHVVHGYVGNRAATFPLQIRGLDVDVLNTVQFSNHPAYGRFKGTRLTEDELKELYEGLVNIDCEYDGILTGYIPSDEGLKAIGEICRDLIRKNPATKWFLDPVLGDNGKIYVSEGNIEIYKGILKSGLITLVTPNQLELEVLSESKVHDLASLKRAIDKFNDLYNIPNVVVTSVKFNDEDGYLYSAGSTRVSEKLYKSFYFKVPVINASFSGSGDLFSALLASDYFKGSEEQKSFTEETPLSELPLVHSLNEVISTVEKVLQLTYDHEINRYKSAGQNVPANLKINDLKVIQGKKYYLQYLEKYQAHSL</sequence>
<dbReference type="EMBL" id="JAEUBF010001392">
    <property type="protein sequence ID" value="KAH3667114.1"/>
    <property type="molecule type" value="Genomic_DNA"/>
</dbReference>
<dbReference type="InterPro" id="IPR013749">
    <property type="entry name" value="PM/HMP-P_kinase-1"/>
</dbReference>
<dbReference type="GO" id="GO:0008478">
    <property type="term" value="F:pyridoxal kinase activity"/>
    <property type="evidence" value="ECO:0007669"/>
    <property type="project" value="UniProtKB-EC"/>
</dbReference>
<organism evidence="8 9">
    <name type="scientific">Wickerhamomyces mucosus</name>
    <dbReference type="NCBI Taxonomy" id="1378264"/>
    <lineage>
        <taxon>Eukaryota</taxon>
        <taxon>Fungi</taxon>
        <taxon>Dikarya</taxon>
        <taxon>Ascomycota</taxon>
        <taxon>Saccharomycotina</taxon>
        <taxon>Saccharomycetes</taxon>
        <taxon>Phaffomycetales</taxon>
        <taxon>Wickerhamomycetaceae</taxon>
        <taxon>Wickerhamomyces</taxon>
    </lineage>
</organism>
<keyword evidence="3" id="KW-0808">Transferase</keyword>
<evidence type="ECO:0000256" key="1">
    <source>
        <dbReference type="ARBA" id="ARBA00008805"/>
    </source>
</evidence>
<dbReference type="Gene3D" id="3.40.1190.20">
    <property type="match status" value="1"/>
</dbReference>
<dbReference type="Proteomes" id="UP000769528">
    <property type="component" value="Unassembled WGS sequence"/>
</dbReference>
<dbReference type="Pfam" id="PF08543">
    <property type="entry name" value="Phos_pyr_kin"/>
    <property type="match status" value="1"/>
</dbReference>
<dbReference type="InterPro" id="IPR004625">
    <property type="entry name" value="PyrdxlKinase"/>
</dbReference>
<dbReference type="AlphaFoldDB" id="A0A9P8T679"/>
<evidence type="ECO:0000259" key="7">
    <source>
        <dbReference type="Pfam" id="PF08543"/>
    </source>
</evidence>
<dbReference type="EC" id="2.7.1.35" evidence="2"/>
<keyword evidence="9" id="KW-1185">Reference proteome</keyword>
<gene>
    <name evidence="8" type="ORF">WICMUC_005461</name>
</gene>
<dbReference type="GO" id="GO:0005524">
    <property type="term" value="F:ATP binding"/>
    <property type="evidence" value="ECO:0007669"/>
    <property type="project" value="UniProtKB-KW"/>
</dbReference>
<dbReference type="SUPFAM" id="SSF53613">
    <property type="entry name" value="Ribokinase-like"/>
    <property type="match status" value="1"/>
</dbReference>
<name>A0A9P8T679_9ASCO</name>
<feature type="domain" description="Pyridoxamine kinase/Phosphomethylpyrimidine kinase" evidence="7">
    <location>
        <begin position="76"/>
        <end position="249"/>
    </location>
</feature>
<dbReference type="PANTHER" id="PTHR10534">
    <property type="entry name" value="PYRIDOXAL KINASE"/>
    <property type="match status" value="1"/>
</dbReference>
<evidence type="ECO:0000313" key="8">
    <source>
        <dbReference type="EMBL" id="KAH3667114.1"/>
    </source>
</evidence>
<keyword evidence="6" id="KW-0067">ATP-binding</keyword>